<proteinExistence type="predicted"/>
<name>A0A8C3WEX5_9CETA</name>
<dbReference type="Proteomes" id="UP000694540">
    <property type="component" value="Unplaced"/>
</dbReference>
<dbReference type="InterPro" id="IPR000477">
    <property type="entry name" value="RT_dom"/>
</dbReference>
<dbReference type="AlphaFoldDB" id="A0A8C3WEX5"/>
<dbReference type="PANTHER" id="PTHR19446">
    <property type="entry name" value="REVERSE TRANSCRIPTASES"/>
    <property type="match status" value="1"/>
</dbReference>
<accession>A0A8C3WEX5</accession>
<dbReference type="PROSITE" id="PS50878">
    <property type="entry name" value="RT_POL"/>
    <property type="match status" value="1"/>
</dbReference>
<dbReference type="InterPro" id="IPR043502">
    <property type="entry name" value="DNA/RNA_pol_sf"/>
</dbReference>
<sequence length="124" mass="14346">MDKFLEKYNLPRLNQEEIENMNRPITSSEIETVIKKLPTNKSPGPDGFTGEFYQTFREELTPILLKLFQNIAEEGTLPNSFYEATITLVPKPDKDTTKKENYRPISLMNIDAKLLNKILANRIQ</sequence>
<reference evidence="3" key="1">
    <citation type="submission" date="2025-08" db="UniProtKB">
        <authorList>
            <consortium name="Ensembl"/>
        </authorList>
    </citation>
    <scope>IDENTIFICATION</scope>
</reference>
<feature type="domain" description="Reverse transcriptase" evidence="2">
    <location>
        <begin position="70"/>
        <end position="124"/>
    </location>
</feature>
<dbReference type="GeneTree" id="ENSGT00940000153064"/>
<dbReference type="GO" id="GO:0003964">
    <property type="term" value="F:RNA-directed DNA polymerase activity"/>
    <property type="evidence" value="ECO:0007669"/>
    <property type="project" value="UniProtKB-EC"/>
</dbReference>
<evidence type="ECO:0000313" key="4">
    <source>
        <dbReference type="Proteomes" id="UP000694540"/>
    </source>
</evidence>
<organism evidence="3 4">
    <name type="scientific">Catagonus wagneri</name>
    <name type="common">Chacoan peccary</name>
    <dbReference type="NCBI Taxonomy" id="51154"/>
    <lineage>
        <taxon>Eukaryota</taxon>
        <taxon>Metazoa</taxon>
        <taxon>Chordata</taxon>
        <taxon>Craniata</taxon>
        <taxon>Vertebrata</taxon>
        <taxon>Euteleostomi</taxon>
        <taxon>Mammalia</taxon>
        <taxon>Eutheria</taxon>
        <taxon>Laurasiatheria</taxon>
        <taxon>Artiodactyla</taxon>
        <taxon>Suina</taxon>
        <taxon>Tayassuidae</taxon>
        <taxon>Catagonus</taxon>
    </lineage>
</organism>
<evidence type="ECO:0000259" key="2">
    <source>
        <dbReference type="PROSITE" id="PS50878"/>
    </source>
</evidence>
<keyword evidence="4" id="KW-1185">Reference proteome</keyword>
<dbReference type="EC" id="2.7.7.49" evidence="1"/>
<protein>
    <recommendedName>
        <fullName evidence="1">RNA-directed DNA polymerase</fullName>
        <ecNumber evidence="1">2.7.7.49</ecNumber>
    </recommendedName>
</protein>
<reference evidence="3" key="2">
    <citation type="submission" date="2025-09" db="UniProtKB">
        <authorList>
            <consortium name="Ensembl"/>
        </authorList>
    </citation>
    <scope>IDENTIFICATION</scope>
</reference>
<evidence type="ECO:0000313" key="3">
    <source>
        <dbReference type="Ensembl" id="ENSCWAP00000012023.1"/>
    </source>
</evidence>
<dbReference type="SUPFAM" id="SSF56672">
    <property type="entry name" value="DNA/RNA polymerases"/>
    <property type="match status" value="1"/>
</dbReference>
<evidence type="ECO:0000256" key="1">
    <source>
        <dbReference type="ARBA" id="ARBA00012493"/>
    </source>
</evidence>
<dbReference type="Ensembl" id="ENSCWAT00000013080.1">
    <property type="protein sequence ID" value="ENSCWAP00000012023.1"/>
    <property type="gene ID" value="ENSCWAG00000009421.1"/>
</dbReference>